<dbReference type="InterPro" id="IPR001633">
    <property type="entry name" value="EAL_dom"/>
</dbReference>
<dbReference type="InterPro" id="IPR000700">
    <property type="entry name" value="PAS-assoc_C"/>
</dbReference>
<feature type="domain" description="EAL" evidence="3">
    <location>
        <begin position="363"/>
        <end position="617"/>
    </location>
</feature>
<dbReference type="PANTHER" id="PTHR44757">
    <property type="entry name" value="DIGUANYLATE CYCLASE DGCP"/>
    <property type="match status" value="1"/>
</dbReference>
<organism evidence="5 6">
    <name type="scientific">Caldimonas mangrovi</name>
    <dbReference type="NCBI Taxonomy" id="2944811"/>
    <lineage>
        <taxon>Bacteria</taxon>
        <taxon>Pseudomonadati</taxon>
        <taxon>Pseudomonadota</taxon>
        <taxon>Betaproteobacteria</taxon>
        <taxon>Burkholderiales</taxon>
        <taxon>Sphaerotilaceae</taxon>
        <taxon>Caldimonas</taxon>
    </lineage>
</organism>
<dbReference type="Gene3D" id="3.30.70.270">
    <property type="match status" value="1"/>
</dbReference>
<sequence length="617" mass="69188">MSKREPHPPESSPVAGEGGSLLRQTILEYQAIFDHAPVGIALSRNRRIQHANRRFEEMFGWSHGGLEDQPGSVTWATPESYVEVGRLAAQRLARGELLEIEREMRRRDGSTFWARVRAMPIEPEHPSKGATVWIIEDITEQRQAMQTLQVSQHELEARVKERTEALALAYAQLRRETEERETAENQVRHLAEHDALTGLPNRRLLELRLRQALHDAREQGGCVAVMFMDLDRFKTINDSLGHVVGDRLLQQVALRVHQCMRRPDTVARLGGDEFVMLLPGLSGAGDAAMVASQLIDEVAKPYEIDTLELRVTPSVGISLFPDHGDTPDVLVGKASAAMYQAKAQGRRSYLFFSGQTDASSSQRLLLENDLHRAIERGEFVLHYQPRYELASGMLCACEALLRWQHPTRGSISPVEFVPLAEESGLVVPIGEWVLREACQQLQRWHAKGLDVCPISVNISARQFRSLELLSMIRSVLDETGVDPRLLEVEITETTLMHNTEETLSILGQLHALGIKISVDDFGTGYSSLAYLKRFPVDLLKIDRSFVHDLVTDADDAIIVSAIIGLARSLQLRVVAEGVETPEQVDFLKRRGCDEVQGFLFSKPLPAAQIESLFNLRY</sequence>
<dbReference type="SMART" id="SM00052">
    <property type="entry name" value="EAL"/>
    <property type="match status" value="1"/>
</dbReference>
<keyword evidence="6" id="KW-1185">Reference proteome</keyword>
<dbReference type="EMBL" id="JAMKFE010000003">
    <property type="protein sequence ID" value="MCM5679068.1"/>
    <property type="molecule type" value="Genomic_DNA"/>
</dbReference>
<comment type="caution">
    <text evidence="5">The sequence shown here is derived from an EMBL/GenBank/DDBJ whole genome shotgun (WGS) entry which is preliminary data.</text>
</comment>
<dbReference type="InterPro" id="IPR029787">
    <property type="entry name" value="Nucleotide_cyclase"/>
</dbReference>
<dbReference type="RefSeq" id="WP_251777255.1">
    <property type="nucleotide sequence ID" value="NZ_JAMKFE010000003.1"/>
</dbReference>
<keyword evidence="1" id="KW-0175">Coiled coil</keyword>
<dbReference type="InterPro" id="IPR000014">
    <property type="entry name" value="PAS"/>
</dbReference>
<dbReference type="PANTHER" id="PTHR44757:SF2">
    <property type="entry name" value="BIOFILM ARCHITECTURE MAINTENANCE PROTEIN MBAA"/>
    <property type="match status" value="1"/>
</dbReference>
<dbReference type="SMART" id="SM00086">
    <property type="entry name" value="PAC"/>
    <property type="match status" value="1"/>
</dbReference>
<dbReference type="SMART" id="SM00267">
    <property type="entry name" value="GGDEF"/>
    <property type="match status" value="1"/>
</dbReference>
<dbReference type="InterPro" id="IPR035919">
    <property type="entry name" value="EAL_sf"/>
</dbReference>
<protein>
    <submittedName>
        <fullName evidence="5">EAL domain-containing protein</fullName>
    </submittedName>
</protein>
<dbReference type="PROSITE" id="PS50883">
    <property type="entry name" value="EAL"/>
    <property type="match status" value="1"/>
</dbReference>
<dbReference type="Gene3D" id="3.20.20.450">
    <property type="entry name" value="EAL domain"/>
    <property type="match status" value="1"/>
</dbReference>
<feature type="coiled-coil region" evidence="1">
    <location>
        <begin position="166"/>
        <end position="193"/>
    </location>
</feature>
<evidence type="ECO:0000256" key="1">
    <source>
        <dbReference type="SAM" id="Coils"/>
    </source>
</evidence>
<name>A0ABT0YMG3_9BURK</name>
<dbReference type="SUPFAM" id="SSF141868">
    <property type="entry name" value="EAL domain-like"/>
    <property type="match status" value="1"/>
</dbReference>
<dbReference type="Proteomes" id="UP001165541">
    <property type="component" value="Unassembled WGS sequence"/>
</dbReference>
<dbReference type="InterPro" id="IPR035965">
    <property type="entry name" value="PAS-like_dom_sf"/>
</dbReference>
<dbReference type="Gene3D" id="3.30.450.20">
    <property type="entry name" value="PAS domain"/>
    <property type="match status" value="1"/>
</dbReference>
<feature type="domain" description="GGDEF" evidence="4">
    <location>
        <begin position="221"/>
        <end position="354"/>
    </location>
</feature>
<dbReference type="SUPFAM" id="SSF55073">
    <property type="entry name" value="Nucleotide cyclase"/>
    <property type="match status" value="1"/>
</dbReference>
<dbReference type="Pfam" id="PF13188">
    <property type="entry name" value="PAS_8"/>
    <property type="match status" value="1"/>
</dbReference>
<feature type="domain" description="PAC" evidence="2">
    <location>
        <begin position="98"/>
        <end position="150"/>
    </location>
</feature>
<evidence type="ECO:0000313" key="5">
    <source>
        <dbReference type="EMBL" id="MCM5679068.1"/>
    </source>
</evidence>
<dbReference type="InterPro" id="IPR052155">
    <property type="entry name" value="Biofilm_reg_signaling"/>
</dbReference>
<dbReference type="Pfam" id="PF00990">
    <property type="entry name" value="GGDEF"/>
    <property type="match status" value="1"/>
</dbReference>
<proteinExistence type="predicted"/>
<evidence type="ECO:0000313" key="6">
    <source>
        <dbReference type="Proteomes" id="UP001165541"/>
    </source>
</evidence>
<dbReference type="SUPFAM" id="SSF55785">
    <property type="entry name" value="PYP-like sensor domain (PAS domain)"/>
    <property type="match status" value="1"/>
</dbReference>
<dbReference type="InterPro" id="IPR000160">
    <property type="entry name" value="GGDEF_dom"/>
</dbReference>
<dbReference type="Pfam" id="PF00563">
    <property type="entry name" value="EAL"/>
    <property type="match status" value="1"/>
</dbReference>
<dbReference type="PROSITE" id="PS50887">
    <property type="entry name" value="GGDEF"/>
    <property type="match status" value="1"/>
</dbReference>
<accession>A0ABT0YMG3</accession>
<dbReference type="CDD" id="cd01948">
    <property type="entry name" value="EAL"/>
    <property type="match status" value="1"/>
</dbReference>
<dbReference type="InterPro" id="IPR001610">
    <property type="entry name" value="PAC"/>
</dbReference>
<dbReference type="NCBIfam" id="TIGR00254">
    <property type="entry name" value="GGDEF"/>
    <property type="match status" value="1"/>
</dbReference>
<evidence type="ECO:0000259" key="3">
    <source>
        <dbReference type="PROSITE" id="PS50883"/>
    </source>
</evidence>
<evidence type="ECO:0000259" key="4">
    <source>
        <dbReference type="PROSITE" id="PS50887"/>
    </source>
</evidence>
<dbReference type="CDD" id="cd00130">
    <property type="entry name" value="PAS"/>
    <property type="match status" value="1"/>
</dbReference>
<dbReference type="PROSITE" id="PS50113">
    <property type="entry name" value="PAC"/>
    <property type="match status" value="1"/>
</dbReference>
<dbReference type="NCBIfam" id="TIGR00229">
    <property type="entry name" value="sensory_box"/>
    <property type="match status" value="1"/>
</dbReference>
<reference evidence="5" key="1">
    <citation type="submission" date="2022-05" db="EMBL/GenBank/DDBJ databases">
        <title>Schlegelella sp. nov., isolated from mangrove soil.</title>
        <authorList>
            <person name="Liu Y."/>
            <person name="Ge X."/>
            <person name="Liu W."/>
        </authorList>
    </citation>
    <scope>NUCLEOTIDE SEQUENCE</scope>
    <source>
        <strain evidence="5">S2-27</strain>
    </source>
</reference>
<gene>
    <name evidence="5" type="ORF">M8A51_05930</name>
</gene>
<dbReference type="InterPro" id="IPR043128">
    <property type="entry name" value="Rev_trsase/Diguanyl_cyclase"/>
</dbReference>
<evidence type="ECO:0000259" key="2">
    <source>
        <dbReference type="PROSITE" id="PS50113"/>
    </source>
</evidence>
<dbReference type="CDD" id="cd01949">
    <property type="entry name" value="GGDEF"/>
    <property type="match status" value="1"/>
</dbReference>